<evidence type="ECO:0000256" key="2">
    <source>
        <dbReference type="SAM" id="SignalP"/>
    </source>
</evidence>
<dbReference type="AlphaFoldDB" id="A0A7G9QUS2"/>
<name>A0A7G9QUS2_9GAMM</name>
<keyword evidence="4" id="KW-1185">Reference proteome</keyword>
<gene>
    <name evidence="3" type="ORF">H9L17_02730</name>
</gene>
<feature type="signal peptide" evidence="2">
    <location>
        <begin position="1"/>
        <end position="21"/>
    </location>
</feature>
<evidence type="ECO:0000256" key="1">
    <source>
        <dbReference type="SAM" id="MobiDB-lite"/>
    </source>
</evidence>
<feature type="region of interest" description="Disordered" evidence="1">
    <location>
        <begin position="42"/>
        <end position="62"/>
    </location>
</feature>
<proteinExistence type="predicted"/>
<feature type="chain" id="PRO_5028811100" evidence="2">
    <location>
        <begin position="22"/>
        <end position="248"/>
    </location>
</feature>
<evidence type="ECO:0000313" key="3">
    <source>
        <dbReference type="EMBL" id="QNN47097.1"/>
    </source>
</evidence>
<dbReference type="RefSeq" id="WP_187570845.1">
    <property type="nucleotide sequence ID" value="NZ_CP060711.1"/>
</dbReference>
<sequence>MASSLMLYCLLFAGIAAGADAAAQDIVPRNADAVRPRQSEAVQSRAAEAVPSRQASTVQPREASMVRDTAVVGTSTKAWQWMQVGDTGIAGDGVARGSQVRNLRCAGVACRVYEDSAGAWTIRAEGGFPLASGQTLDVLVMSTQTKEQEGDSRSRGVFSDGRFWDQFDTWRLPAGGYVVFYHWKEKDRVLAAMAFDLVRHATGDSTAAGHRRVDPANDATRQKALKTARENQRCLAMAATNPDVRCVP</sequence>
<dbReference type="KEGG" id="tbv:H9L17_02730"/>
<protein>
    <submittedName>
        <fullName evidence="3">Uncharacterized protein</fullName>
    </submittedName>
</protein>
<dbReference type="Proteomes" id="UP000515977">
    <property type="component" value="Chromosome"/>
</dbReference>
<dbReference type="EMBL" id="CP060711">
    <property type="protein sequence ID" value="QNN47097.1"/>
    <property type="molecule type" value="Genomic_DNA"/>
</dbReference>
<keyword evidence="2" id="KW-0732">Signal</keyword>
<accession>A0A7G9QUS2</accession>
<organism evidence="3 4">
    <name type="scientific">Thermomonas brevis</name>
    <dbReference type="NCBI Taxonomy" id="215691"/>
    <lineage>
        <taxon>Bacteria</taxon>
        <taxon>Pseudomonadati</taxon>
        <taxon>Pseudomonadota</taxon>
        <taxon>Gammaproteobacteria</taxon>
        <taxon>Lysobacterales</taxon>
        <taxon>Lysobacteraceae</taxon>
        <taxon>Thermomonas</taxon>
    </lineage>
</organism>
<evidence type="ECO:0000313" key="4">
    <source>
        <dbReference type="Proteomes" id="UP000515977"/>
    </source>
</evidence>
<reference evidence="3 4" key="1">
    <citation type="submission" date="2020-08" db="EMBL/GenBank/DDBJ databases">
        <title>Genome sequence of Thermomonas brevis KACC 16975T.</title>
        <authorList>
            <person name="Hyun D.-W."/>
            <person name="Bae J.-W."/>
        </authorList>
    </citation>
    <scope>NUCLEOTIDE SEQUENCE [LARGE SCALE GENOMIC DNA]</scope>
    <source>
        <strain evidence="3 4">KACC 16975</strain>
    </source>
</reference>